<dbReference type="Pfam" id="PF13843">
    <property type="entry name" value="DDE_Tnp_1_7"/>
    <property type="match status" value="1"/>
</dbReference>
<feature type="compositionally biased region" description="Low complexity" evidence="1">
    <location>
        <begin position="5224"/>
        <end position="5237"/>
    </location>
</feature>
<feature type="region of interest" description="Disordered" evidence="1">
    <location>
        <begin position="2897"/>
        <end position="2920"/>
    </location>
</feature>
<feature type="transmembrane region" description="Helical" evidence="2">
    <location>
        <begin position="1373"/>
        <end position="1391"/>
    </location>
</feature>
<proteinExistence type="predicted"/>
<feature type="compositionally biased region" description="Gly residues" evidence="1">
    <location>
        <begin position="708"/>
        <end position="718"/>
    </location>
</feature>
<feature type="compositionally biased region" description="Low complexity" evidence="1">
    <location>
        <begin position="766"/>
        <end position="777"/>
    </location>
</feature>
<evidence type="ECO:0000313" key="4">
    <source>
        <dbReference type="Proteomes" id="UP000095280"/>
    </source>
</evidence>
<accession>A0A1I8HEE3</accession>
<dbReference type="WBParaSite" id="maker-uti_cns_0005812-snap-gene-0.10-mRNA-1">
    <property type="protein sequence ID" value="maker-uti_cns_0005812-snap-gene-0.10-mRNA-1"/>
    <property type="gene ID" value="maker-uti_cns_0005812-snap-gene-0.10"/>
</dbReference>
<keyword evidence="2" id="KW-1133">Transmembrane helix</keyword>
<feature type="region of interest" description="Disordered" evidence="1">
    <location>
        <begin position="944"/>
        <end position="965"/>
    </location>
</feature>
<evidence type="ECO:0000259" key="3">
    <source>
        <dbReference type="Pfam" id="PF13843"/>
    </source>
</evidence>
<keyword evidence="2" id="KW-0812">Transmembrane</keyword>
<feature type="compositionally biased region" description="Pro residues" evidence="1">
    <location>
        <begin position="3225"/>
        <end position="3235"/>
    </location>
</feature>
<feature type="region of interest" description="Disordered" evidence="1">
    <location>
        <begin position="93"/>
        <end position="112"/>
    </location>
</feature>
<feature type="compositionally biased region" description="Polar residues" evidence="1">
    <location>
        <begin position="5060"/>
        <end position="5071"/>
    </location>
</feature>
<reference evidence="5" key="1">
    <citation type="submission" date="2016-11" db="UniProtKB">
        <authorList>
            <consortium name="WormBaseParasite"/>
        </authorList>
    </citation>
    <scope>IDENTIFICATION</scope>
</reference>
<feature type="compositionally biased region" description="Polar residues" evidence="1">
    <location>
        <begin position="3370"/>
        <end position="3383"/>
    </location>
</feature>
<keyword evidence="4" id="KW-1185">Reference proteome</keyword>
<feature type="region of interest" description="Disordered" evidence="1">
    <location>
        <begin position="5124"/>
        <end position="5274"/>
    </location>
</feature>
<feature type="domain" description="PiggyBac transposable element-derived protein" evidence="3">
    <location>
        <begin position="2416"/>
        <end position="2777"/>
    </location>
</feature>
<feature type="region of interest" description="Disordered" evidence="1">
    <location>
        <begin position="143"/>
        <end position="186"/>
    </location>
</feature>
<feature type="region of interest" description="Disordered" evidence="1">
    <location>
        <begin position="4927"/>
        <end position="4964"/>
    </location>
</feature>
<sequence length="5274" mass="572594">LLEPVKVGFVRLLELAQLLDLNKLFLVDDELAFVCVQVALRLALHLQRVETKSRPIDFCLGDPSSFLNSSNACVLEGGVPGLAAAAAAGSELPTASRVPSESAPAAAPEEEPPPAPSGCWRCFLEEAAVAAAASRRLLCRKTPDSSMPTSLRAAMPKLRPSRSPTASPPTPDVDGPSERAAPSGGVAATPPACWAASSSCRRASASSRLAKQASRNSSKTAWICRMLVAIDVPLNLLPQLEPLLLGDGFVVDDFNALNKQSLKIGEYDKKLLSYLKSLKAKTAAHTGIGALVLHRLAGNAAHSLGESHCGNLQSNAAPMAAHQRVSSLILHQWRLIKECPGTHSFVKLPDVAPDVGDEDGLAAAADAVLQVVRQLALPVRHVVAVLLRQRDDRLLEKRQRLVDVGGLLLSFPRAQGFLQPLGSGQIYEVNLGHCVLGIGLEPGPGLQIQMRSPPNHLKQQVQRLLLRLRQVDIQAFDVDAAVLLGDDQRAAGLLAVGHGGQQVQHGVVVDLQVMRTVMARSDLASISLYRWLSALGTRPRLWNISVAPVMLTRSGLAVAHDGAVVARQAAFDEVGPHSLVDLLLRGVGEDAVGAEGPVGALVVGEAALLRLLVAAGPRHADLQRPALRVQLDGVVGEVLAGPDSNPDLHLLAAVAATFHLLALQRTGHRRTDDLRQSSSGMHQIQCRQLNWTCNGDGGAGGHADSLGGVAGQDGGGHGRAARGDPGNASGGGHAGDPDGVAAGLADPVAEQGAKEPRLGLQQRPAGQQQRHGQHSSGGKAGCTRCWIALDRTCQPGCSSSQLCRTNGITSMLMTVTSMSVTSGDFMLAKDCQWKPVEASDKPTLKREPCRTDRSTEYRLNSIGTALQCDTEALGVEAAYLIRSDSLYLTALDSDDFRQEFAVDPGGGRLAGRLLKPNCTVPAAPGRIETCRVPGSRPVLIGWPRKARTRRKNSPGTSSSSCGRAGSLSRWQVSRWNSTAWQSVPQRTMQSVRHLLTGCTGPMVDLPTRPVMSRVGLSTKQPNGLNSTPREQRKATQQQKSGRINEACMSSVYGAKGLRVYCCYTGCFMHFARSHWGGGVDAAVMTRKFRDDQKGGKMRYTWSQQVYIVTRCLGQNVYRLGGLTSVTLRPSESSDQIRQSLSKLRLIATTSDKDAESLRYKTEAVGREQNYGPGVTNQNASKREPKGNRPPAGKLDKTKNREKKARPNTLSYIARVTTPQNPLKPGGGRLAGRLLKPNCTVPAAPGRIETCRVPGSRPVLIGWLRKARFVTKVALLALLLIGGPQLQAEAGIIGAVASYGVCQTGCNTVWVACVAAAGGVAGVSTGGTAVPAAILACNAANGVCMAGCASYVKLTTVTSVSGLLYNVSLSSPSLLLLLLLLVFRLFLAFVNIGRHFSRRPRRVAAQGQLLLWLLLQRLLSKAGSAACLNECTVSQALLAWCSSSPIPRAAVESIIRSEMSRGTRATSVLVPLSACAVFCDSLPTRDEASEGAMYAAACCEPTGSHSSWPPSPFIGRKTSSVSSRSSYVITFLAVICCSASLMKIRTVTTSRALCRAFCCGHFHPNCEVFLSLHGSQQPWGVVIAAEGICVANAASSGHEAAESLALRDHIAVKEADGHGVCLLFVLLLIQSISGHRGEILCVSETRTLFCGALRLTDERKNFLSIMMSGWICSAFELAVSIASLLDAGLSLELDVAVRVNLGVLSLIRFARVGKISKQSLGSDFKVCELPDAQHPPDLLIALVQLLLPRRRRVQQDIVGFVDPMVLRPNLRDENRSPLGERQAGNPDPDARLVGRELLQASLPVDGVQHVAVDDAEILQQHAVTFLYHTLDLLPVGAFHHLVNVANVAALVVIEHHHELEAVKVVDAAGWLQQEAGALEQAIVVVVVPIQLAHNHADALGGVSVEDLAVTDPAVPVGVPRHDDLLLREGDVAAVEHSGKGVAQLYPVTVFLLRLISQLSPLATGLVTYSTAMRLGRPRLYFNRHTWKRLALRPAHGLPAESFLSQRSPLQPAWQLQRNEAAELMQRPWSPHGLMVEDRDRASGSLLNGCVTGLDMPPIFEPKLTLSEFLIHGRAILATEQLRANSPKRRVSPFEVAGGANAQIDLRIAGRDALLQEEQAVAVVAAGQPGVGHRVLHELHVPWCGSSARPGDGAESNSRSENSETNCSIASWGRWLNSDLSIIRANSAKQATLPLMQLSLRRGSKPIFTQLKVASVSVIVEAVCCSRVVSVIVEQELVVGAVEPSAHGVAGGAGEGAKGLQPRQVVFAAHIRDEAAGLNVGSGVEQPAALAGAAAETEREELRSAAGSKSGGQTGLSACVKMCKNDFERFLAEHFDTDTDPEFEEGDDSFFTDDEDETEQGGMEMQEVDEGLAAAHGATNVWHACHPGQDQKPNQDPEFLGMPGVNPDLPQPENADEDPVAFSRMFLTPELLQKLCDWTNARAWREFEDLQDEQLPSRFSSWKDVTVNEMSKFVAMSLYMGVVKKPEVTHYWSKSEFYSTPFFQQQACLPRDRFQQISSLLRFYDCSNFDAADPLAKARPFINCVSRICRNVYMPEKELSVDEELLKKARYGIKIYCLCEAKTGYVCNFLVHSSRAENDKFGQDLGCEGLSMSEKVLVETCRYVLDLGYHVVCDSWFGSHRLADYLLHHGTLLTCTVRANRGVPVELRDLAVPAPGCAFMRSGSVLAVKYVVRKASGTKTVYFIDTKNAAAIQHVHRTIQGNHEVVELKPLTATSYNSFMGGVDKLDSGLQPYSPNRRTQKWFAKLGAHFFLVLVRNGWVVYQSRGGSYDFLKFLELTIKGFIQTTGPARSRQIQAQPGTGPNRQQHLLKRLRPTDKFIAPLSVDRCRIDVGASYLGRERLYRAHVYMECSPPGWNRLCSPDRFVQACEPMWPARLSPIPSTRSADMSPADSKGAAAGPEAPVQRELAPVAGTAAFLSRVRGHAGGPPAAAQHAGRLSAYIRHRPSSKADQLRRLSNAHLRAFELGLSVAWNFQLHQPEDACRRLPLKLSSSHTVSLASSFITPDCSSSNLPSTSCLTWLMAGRIRSICCCSSGTKACAWPCDRYRPCTACTRSRSCWCASSGEQVSMLIARATCCTFGGQFGSRLGEVWPRLLLLLLLLLLELRQLLLLSRHCWATTLIWSRPFSFRSGVSRMCTPSCSMRSFTKMAERGFSGSCGSRRARRERRPKPIGFRCFGGRAAAAASAASAAPKSEAGPPASSSLTGAPAPLPTAAPPRPVTSSMMRVRDTLAAVLSSASAAAEYSVARILISAVMGLDCMYVYRVGRRSVGAVMQLNWFVEFKPKICLRLGARLRLGRRLPGLDRQVFRRGQATSVFQIGRNCLESLAPVQLLLALPTEHPQAGDRVQPDDTNKNSTMVGSQQMRSVSTSRNKRRAIKWSMSIALRFAFRRVFLRNSSEKLQVASQVLPTMMATLCRVQPCCLKRCTRSYDRKAKMVTETSLLMVARMAQTVHRLEARHWSSSARLRFKIRKSVVFFSSFFTTRHAMTNRLPNKARQPKIQTMTCCARSPSRSSHELKPSAGGVQFTAMPSARQQNLKESWVPAQIQVARAVAIEEKIVRQAGYAHIREVEVHYEWQVSEAEALNGYYRVTSNQQRVQMYQTGPDMAWYDADFVVTQIKVAQIDQVKEQANSNLFKADTAHLKQAKQGQVVKVTRLRRDLRVPTQVQRPGQRRDSLIDVEVQWTQALRDVATTVAGLPAFHVAEGLVLAVSTVSDPVAGILRRHADVERAKYAFAKQQMLSTHQRRLRAVDLIGPIAAVLHAVAQPVDRDAVARGALEETPTAKARTVAHTAAQVLHVRADLLAKLPPIEDARVAPGKTLHRSHWLSGQSGNFCEPGSMTSSPRVQLLARRHVMASSSSRLPGQSTCVSFTRPFGMHRPLRHWKPLQVSQFCSSYLPLLIGNALLGSLALEFVRFARAELAVGLVQACAAVDLVVAQPRPADPLQMSAAAVALEESIDNFRAAVHFVLATFERNEFVPSRQANWLLRQPTCSATGLRSQSTDRVGSLPISPPVRFHGTTVESQQHVALALVLDPVVCAGGSLRPDLLQLLVEMALQFYLVIFVSRPFADVALAFDLDVAGHLDPVGVVPRVVQHHAHARVEIVHVEALVLLRNSNCRSELRSHLRPSPQPDVDEHVRVGERLRVPFVEQHLFDGVHLILALDADQRVVSLLNEPLMDSDMRSLLFRHTSRVEEQLALSNIDKGPGRLWVSLSNMSAVKNRFVNNENTRYGSGVTKHDAVGVNNFLFLVPEVHVVAFVPVYIKAEDDTVRDHLFLPSRRLTRSALGLSIETMLSVVASRFCSPLMQCTGRYCDKVTLKPALPNGVLSAVAQGADAAAAFDAGVESGLFKDQTIPNARLVVRLFNVQVAELDLEQGAGLSGADEHGAVDIRWIEIAIVAYRRAVGIGRLLGWRSSLVLSTASAGQLPGLLGESLQFLLERETAAGRRGKGDAEVGRQLARSSWRPPRAYRSHQRCESNVQSDEFNDSVAQLIALQCGYGFRVRLPSFLVARPRSCQNKHQCSTCTVLACSRLSLSRCALSVSRWLWRAAWSSSATVFVLPTAARSCIRLKSAAEVGRDPPGYFNVRHHRPSRPSSSLSAKPEGRDSTPGTPSLAPPAFKAAWSAWLCRCLWSGFESPCISTPCIRSSWGKRCPKPPPHLIHRAVLHRPLLHRGRGVVRVRGAGLGVAVHQHAMQELLLVQLAGLLTCGRVRALQLLASLLSVLDSVAVAGLGVAVHQHTVHAVHADAGAWGEGQRMGRATDGAGLRVRQGSVGSVTWQRVLVSSLDPACPSGAALNHRSVCEDTAGTQQEYSRNTAGIQQDYSRITAGIQQEYSRNTAGIQQEYSRNTAGIAGIQQEYSRNTAGIQQEYSRNTARLQQEYSRNTAGIQQDYSRNTAGIQQDYSRNTAGIQQEYSRNEAGKSAAGKTGRAHGSKGAAAKDTPGGAKAESSRADQLIDRCGWLGLSAAPQRIISGTNPRMSCPSPLKKLGAAGASVGSGLSVARQFNRVSRLEAEHEEWLRRTLQRVALAASGSTDGSREERLDSEKASQPSGAAVSSHQLRQQQRDRLIQERRERGRSLLSWQQQQQQEAAAADTAEAGTSLTVKSLIGSRSDAANARDRGSEKATSLSKQLKAPPPLLTLSPTPFIQQAAPAVKSERQQLQPVAKPHQTQLHRPRLRGPAVRSRQLEHSSPEQRRQEPQLLSIGQAPGIQQDQRAAQAQAAEQSMELADYVRTRQPAMRLREPTLVQPRNPVNSPELLAP</sequence>
<feature type="compositionally biased region" description="Polar residues" evidence="1">
    <location>
        <begin position="1015"/>
        <end position="1040"/>
    </location>
</feature>
<dbReference type="Proteomes" id="UP000095280">
    <property type="component" value="Unplaced"/>
</dbReference>
<protein>
    <submittedName>
        <fullName evidence="5">DDE_Tnp_1_7 domain-containing protein</fullName>
    </submittedName>
</protein>
<feature type="region of interest" description="Disordered" evidence="1">
    <location>
        <begin position="3204"/>
        <end position="3237"/>
    </location>
</feature>
<feature type="region of interest" description="Disordered" evidence="1">
    <location>
        <begin position="4595"/>
        <end position="4625"/>
    </location>
</feature>
<feature type="region of interest" description="Disordered" evidence="1">
    <location>
        <begin position="704"/>
        <end position="779"/>
    </location>
</feature>
<evidence type="ECO:0000256" key="1">
    <source>
        <dbReference type="SAM" id="MobiDB-lite"/>
    </source>
</evidence>
<dbReference type="InterPro" id="IPR029526">
    <property type="entry name" value="PGBD"/>
</dbReference>
<feature type="region of interest" description="Disordered" evidence="1">
    <location>
        <begin position="2289"/>
        <end position="2308"/>
    </location>
</feature>
<feature type="compositionally biased region" description="Basic and acidic residues" evidence="1">
    <location>
        <begin position="5049"/>
        <end position="5059"/>
    </location>
</feature>
<feature type="region of interest" description="Disordered" evidence="1">
    <location>
        <begin position="1013"/>
        <end position="1040"/>
    </location>
</feature>
<dbReference type="PANTHER" id="PTHR46599:SF3">
    <property type="entry name" value="PIGGYBAC TRANSPOSABLE ELEMENT-DERIVED PROTEIN 4"/>
    <property type="match status" value="1"/>
</dbReference>
<name>A0A1I8HEE3_9PLAT</name>
<feature type="compositionally biased region" description="Low complexity" evidence="1">
    <location>
        <begin position="3204"/>
        <end position="3219"/>
    </location>
</feature>
<keyword evidence="2" id="KW-0472">Membrane</keyword>
<feature type="compositionally biased region" description="Low complexity" evidence="1">
    <location>
        <begin position="955"/>
        <end position="965"/>
    </location>
</feature>
<feature type="region of interest" description="Disordered" evidence="1">
    <location>
        <begin position="5043"/>
        <end position="5080"/>
    </location>
</feature>
<feature type="region of interest" description="Disordered" evidence="1">
    <location>
        <begin position="3357"/>
        <end position="3383"/>
    </location>
</feature>
<dbReference type="PANTHER" id="PTHR46599">
    <property type="entry name" value="PIGGYBAC TRANSPOSABLE ELEMENT-DERIVED PROTEIN 4"/>
    <property type="match status" value="1"/>
</dbReference>
<feature type="transmembrane region" description="Helical" evidence="2">
    <location>
        <begin position="1525"/>
        <end position="1543"/>
    </location>
</feature>
<feature type="compositionally biased region" description="Basic and acidic residues" evidence="1">
    <location>
        <begin position="5198"/>
        <end position="5211"/>
    </location>
</feature>
<feature type="region of interest" description="Disordered" evidence="1">
    <location>
        <begin position="1157"/>
        <end position="1205"/>
    </location>
</feature>
<organism evidence="4 5">
    <name type="scientific">Macrostomum lignano</name>
    <dbReference type="NCBI Taxonomy" id="282301"/>
    <lineage>
        <taxon>Eukaryota</taxon>
        <taxon>Metazoa</taxon>
        <taxon>Spiralia</taxon>
        <taxon>Lophotrochozoa</taxon>
        <taxon>Platyhelminthes</taxon>
        <taxon>Rhabditophora</taxon>
        <taxon>Macrostomorpha</taxon>
        <taxon>Macrostomida</taxon>
        <taxon>Macrostomidae</taxon>
        <taxon>Macrostomum</taxon>
    </lineage>
</organism>
<evidence type="ECO:0000256" key="2">
    <source>
        <dbReference type="SAM" id="Phobius"/>
    </source>
</evidence>
<evidence type="ECO:0000313" key="5">
    <source>
        <dbReference type="WBParaSite" id="maker-uti_cns_0005812-snap-gene-0.10-mRNA-1"/>
    </source>
</evidence>